<gene>
    <name evidence="2" type="ORF">A2008_01510</name>
</gene>
<feature type="chain" id="PRO_5012881827" evidence="1">
    <location>
        <begin position="16"/>
        <end position="274"/>
    </location>
</feature>
<evidence type="ECO:0000256" key="1">
    <source>
        <dbReference type="SAM" id="SignalP"/>
    </source>
</evidence>
<keyword evidence="1" id="KW-0732">Signal</keyword>
<reference evidence="2 3" key="1">
    <citation type="journal article" date="2016" name="Nat. Commun.">
        <title>Thousands of microbial genomes shed light on interconnected biogeochemical processes in an aquifer system.</title>
        <authorList>
            <person name="Anantharaman K."/>
            <person name="Brown C.T."/>
            <person name="Hug L.A."/>
            <person name="Sharon I."/>
            <person name="Castelle C.J."/>
            <person name="Probst A.J."/>
            <person name="Thomas B.C."/>
            <person name="Singh A."/>
            <person name="Wilkins M.J."/>
            <person name="Karaoz U."/>
            <person name="Brodie E.L."/>
            <person name="Williams K.H."/>
            <person name="Hubbard S.S."/>
            <person name="Banfield J.F."/>
        </authorList>
    </citation>
    <scope>NUCLEOTIDE SEQUENCE [LARGE SCALE GENOMIC DNA]</scope>
</reference>
<comment type="caution">
    <text evidence="2">The sequence shown here is derived from an EMBL/GenBank/DDBJ whole genome shotgun (WGS) entry which is preliminary data.</text>
</comment>
<proteinExistence type="predicted"/>
<protein>
    <submittedName>
        <fullName evidence="2">Uncharacterized protein</fullName>
    </submittedName>
</protein>
<dbReference type="EMBL" id="MGFH01000238">
    <property type="protein sequence ID" value="OGM01303.1"/>
    <property type="molecule type" value="Genomic_DNA"/>
</dbReference>
<name>A0A1F7WET1_9BACT</name>
<accession>A0A1F7WET1</accession>
<sequence>MLALAALVFSTFGLAACSGDYLNDEKKLAYIKVAPGTPDIIAGNKINFMASGVDEKGGLLLISPRWEAHEGKIDSAGVYIAPSYSTVDRVSAFVDAKSATAVVNVRTYPEAATIKIYPELKYLSCGAKQKFSAVGFNAFGEEVPVSVRWESRNGLINDAGEYSAPLHPTADAVAAKTLSATGALPIEIKTREAYRIFISPNKAAIKVSGVARFSAAAYDIYGNRIEDDLGFRYSALKGRMTDDGYYYAPNAVGTDEVGVVFNYIRDSAQVELIP</sequence>
<evidence type="ECO:0000313" key="3">
    <source>
        <dbReference type="Proteomes" id="UP000178735"/>
    </source>
</evidence>
<dbReference type="Proteomes" id="UP000178735">
    <property type="component" value="Unassembled WGS sequence"/>
</dbReference>
<dbReference type="AlphaFoldDB" id="A0A1F7WET1"/>
<evidence type="ECO:0000313" key="2">
    <source>
        <dbReference type="EMBL" id="OGM01303.1"/>
    </source>
</evidence>
<organism evidence="2 3">
    <name type="scientific">Candidatus Wallbacteria bacterium GWC2_49_35</name>
    <dbReference type="NCBI Taxonomy" id="1817813"/>
    <lineage>
        <taxon>Bacteria</taxon>
        <taxon>Candidatus Walliibacteriota</taxon>
    </lineage>
</organism>
<feature type="signal peptide" evidence="1">
    <location>
        <begin position="1"/>
        <end position="15"/>
    </location>
</feature>